<dbReference type="Gene3D" id="3.30.2090.10">
    <property type="entry name" value="Multidrug efflux transporter AcrB TolC docking domain, DN and DC subdomains"/>
    <property type="match status" value="2"/>
</dbReference>
<dbReference type="GO" id="GO:0042910">
    <property type="term" value="F:xenobiotic transmembrane transporter activity"/>
    <property type="evidence" value="ECO:0007669"/>
    <property type="project" value="TreeGrafter"/>
</dbReference>
<dbReference type="eggNOG" id="COG0841">
    <property type="taxonomic scope" value="Bacteria"/>
</dbReference>
<feature type="transmembrane region" description="Helical" evidence="1">
    <location>
        <begin position="359"/>
        <end position="379"/>
    </location>
</feature>
<dbReference type="SUPFAM" id="SSF82693">
    <property type="entry name" value="Multidrug efflux transporter AcrB pore domain, PN1, PN2, PC1 and PC2 subdomains"/>
    <property type="match status" value="1"/>
</dbReference>
<dbReference type="EMBL" id="AONG01000003">
    <property type="protein sequence ID" value="KIQ70893.1"/>
    <property type="molecule type" value="Genomic_DNA"/>
</dbReference>
<evidence type="ECO:0000256" key="1">
    <source>
        <dbReference type="SAM" id="Phobius"/>
    </source>
</evidence>
<feature type="transmembrane region" description="Helical" evidence="1">
    <location>
        <begin position="1050"/>
        <end position="1071"/>
    </location>
</feature>
<dbReference type="OrthoDB" id="174266at2"/>
<sequence>MGGRETRGGGLLAYFTRHRTAANLILVLMIAAGVAAIPRMRAQFFPDIVSDTVTVSVRWEGAGAQDVDNAIVQILEPALLAVEGVVASDARSTEGSARVRVEFEPGTDMARAEEDVQAALDGMGNLPEDAEDPQIQRSRWSDRVTDVVIAGPVGVDQLALYADEFSQMLFRAGVTRTSVEGVAAPATVVEVPSISLIRHDIGLSDISAAIAREVSADAAGEVEGAARVRTGTEKRTAEEIEGIVLRRNTDGTTLTVGDVATVSTLGADRDSAYYVGPDQAVQVRVDRSQQGDAIAIQETVADVARRLEATLPAGTTLTLTNSSAEEISGRLALLIDNGLMGLGLVVLLLFLFLNARTALWVAAGIPVSMAAAVALMYALGLTFNMISLFALILTLGIVVDDAIVVGEHADFRVRNLGESAVEAAGNAARRMFTPVFSATLTTIIAFFGLVVIGGRFGTFIADIPWTVIAVLTASLVECFLILPNHLAHSIAVGKARPWYDWPSRQVNRGFGWIRDRLFRPFVAGVIWARYPVLALTVVLLAMQAAQLVRGDVQWRFFSQPEQGSVTGNFSMLPAATREDTLAMMAEMQRATEALGQRLEDEHGTNPVTFAIAQIGGGAGRGLSGAETKESWQLGSITVNLIDADLRPYSSGEFVQMLQDSVVAHPLAETVSFRRWGGGPGGDSIDIQLSGADADTLKEAAEALKTALARFPEVSGLEDTLAYDREELVLELTPHGQALGFTIDGLGRTLRERLNGIEAATFPLNGRSAAIRVELPEDELTADFLDRTQMRTANGDYVPLADIVTVDRTSGFSSILRENGVLLISVLGELDDGDADRAAEIQKSIEEEILPAVESRYGVSSALSGLAEQEQEFLSDAQVALVFTLTGIYLVLAWIFSSWTRPLVVMSIIPFGLVGAVYGHGLWDVPMSMFSIVGLIGMVGIIINDSIVLVTTIDEYSEGRGLFPAIIDGASDRLRPVFLTTATTVLGLAPLLYEGSIQAEFLKPTVITLVYGLGFGMVLVLIVVPALIAAQSDIGRQWRAARRALRGGGGPATAVALLGAAGAAALGVGLFGPAMFGLPLPGALSALAPDGFGAALGLFLAALAVWLVVLYLAGTATMALRRRTRAG</sequence>
<protein>
    <submittedName>
        <fullName evidence="2">Cation/multidrug efflux pump</fullName>
    </submittedName>
</protein>
<reference evidence="2 3" key="1">
    <citation type="submission" date="2013-01" db="EMBL/GenBank/DDBJ databases">
        <authorList>
            <person name="Fiebig A."/>
            <person name="Goeker M."/>
            <person name="Klenk H.-P.P."/>
        </authorList>
    </citation>
    <scope>NUCLEOTIDE SEQUENCE [LARGE SCALE GENOMIC DNA]</scope>
    <source>
        <strain evidence="2 3">DSM 24838</strain>
    </source>
</reference>
<dbReference type="Gene3D" id="3.30.70.1440">
    <property type="entry name" value="Multidrug efflux transporter AcrB pore domain"/>
    <property type="match status" value="1"/>
</dbReference>
<proteinExistence type="predicted"/>
<dbReference type="Gene3D" id="1.20.1640.10">
    <property type="entry name" value="Multidrug efflux transporter AcrB transmembrane domain"/>
    <property type="match status" value="2"/>
</dbReference>
<keyword evidence="1" id="KW-0812">Transmembrane</keyword>
<accession>A0A0D0QIJ4</accession>
<dbReference type="SUPFAM" id="SSF82866">
    <property type="entry name" value="Multidrug efflux transporter AcrB transmembrane domain"/>
    <property type="match status" value="2"/>
</dbReference>
<evidence type="ECO:0000313" key="2">
    <source>
        <dbReference type="EMBL" id="KIQ70893.1"/>
    </source>
</evidence>
<gene>
    <name evidence="2" type="ORF">Wenmar_00267</name>
</gene>
<dbReference type="Proteomes" id="UP000035100">
    <property type="component" value="Unassembled WGS sequence"/>
</dbReference>
<evidence type="ECO:0000313" key="3">
    <source>
        <dbReference type="Proteomes" id="UP000035100"/>
    </source>
</evidence>
<dbReference type="SUPFAM" id="SSF82714">
    <property type="entry name" value="Multidrug efflux transporter AcrB TolC docking domain, DN and DC subdomains"/>
    <property type="match status" value="2"/>
</dbReference>
<keyword evidence="3" id="KW-1185">Reference proteome</keyword>
<feature type="transmembrane region" description="Helical" evidence="1">
    <location>
        <begin position="385"/>
        <end position="405"/>
    </location>
</feature>
<keyword evidence="1" id="KW-0472">Membrane</keyword>
<dbReference type="PATRIC" id="fig|1123501.6.peg.325"/>
<feature type="transmembrane region" description="Helical" evidence="1">
    <location>
        <begin position="463"/>
        <end position="482"/>
    </location>
</feature>
<feature type="transmembrane region" description="Helical" evidence="1">
    <location>
        <begin position="435"/>
        <end position="457"/>
    </location>
</feature>
<feature type="transmembrane region" description="Helical" evidence="1">
    <location>
        <begin position="902"/>
        <end position="922"/>
    </location>
</feature>
<dbReference type="InterPro" id="IPR001036">
    <property type="entry name" value="Acrflvin-R"/>
</dbReference>
<feature type="transmembrane region" description="Helical" evidence="1">
    <location>
        <begin position="21"/>
        <end position="40"/>
    </location>
</feature>
<comment type="caution">
    <text evidence="2">The sequence shown here is derived from an EMBL/GenBank/DDBJ whole genome shotgun (WGS) entry which is preliminary data.</text>
</comment>
<dbReference type="PANTHER" id="PTHR32063">
    <property type="match status" value="1"/>
</dbReference>
<organism evidence="2 3">
    <name type="scientific">Wenxinia marina DSM 24838</name>
    <dbReference type="NCBI Taxonomy" id="1123501"/>
    <lineage>
        <taxon>Bacteria</taxon>
        <taxon>Pseudomonadati</taxon>
        <taxon>Pseudomonadota</taxon>
        <taxon>Alphaproteobacteria</taxon>
        <taxon>Rhodobacterales</taxon>
        <taxon>Roseobacteraceae</taxon>
        <taxon>Wenxinia</taxon>
    </lineage>
</organism>
<dbReference type="GO" id="GO:0005886">
    <property type="term" value="C:plasma membrane"/>
    <property type="evidence" value="ECO:0007669"/>
    <property type="project" value="TreeGrafter"/>
</dbReference>
<feature type="transmembrane region" description="Helical" evidence="1">
    <location>
        <begin position="973"/>
        <end position="992"/>
    </location>
</feature>
<feature type="transmembrane region" description="Helical" evidence="1">
    <location>
        <begin position="876"/>
        <end position="895"/>
    </location>
</feature>
<feature type="transmembrane region" description="Helical" evidence="1">
    <location>
        <begin position="331"/>
        <end position="352"/>
    </location>
</feature>
<feature type="transmembrane region" description="Helical" evidence="1">
    <location>
        <begin position="1004"/>
        <end position="1029"/>
    </location>
</feature>
<dbReference type="Gene3D" id="3.30.70.1430">
    <property type="entry name" value="Multidrug efflux transporter AcrB pore domain"/>
    <property type="match status" value="2"/>
</dbReference>
<dbReference type="RefSeq" id="WP_018304398.1">
    <property type="nucleotide sequence ID" value="NZ_KB902313.1"/>
</dbReference>
<keyword evidence="1" id="KW-1133">Transmembrane helix</keyword>
<dbReference type="PANTHER" id="PTHR32063:SF33">
    <property type="entry name" value="RND SUPERFAMILY EFFLUX PUMP PERMEASE COMPONENT"/>
    <property type="match status" value="1"/>
</dbReference>
<feature type="transmembrane region" description="Helical" evidence="1">
    <location>
        <begin position="1091"/>
        <end position="1112"/>
    </location>
</feature>
<dbReference type="STRING" id="1123501.Wenmar_00267"/>
<dbReference type="InterPro" id="IPR027463">
    <property type="entry name" value="AcrB_DN_DC_subdom"/>
</dbReference>
<dbReference type="Gene3D" id="3.30.70.1320">
    <property type="entry name" value="Multidrug efflux transporter AcrB pore domain like"/>
    <property type="match status" value="1"/>
</dbReference>
<feature type="transmembrane region" description="Helical" evidence="1">
    <location>
        <begin position="521"/>
        <end position="542"/>
    </location>
</feature>
<feature type="transmembrane region" description="Helical" evidence="1">
    <location>
        <begin position="928"/>
        <end position="952"/>
    </location>
</feature>
<dbReference type="PRINTS" id="PR00702">
    <property type="entry name" value="ACRIFLAVINRP"/>
</dbReference>
<name>A0A0D0QIJ4_9RHOB</name>
<dbReference type="AlphaFoldDB" id="A0A0D0QIJ4"/>
<dbReference type="Pfam" id="PF00873">
    <property type="entry name" value="ACR_tran"/>
    <property type="match status" value="1"/>
</dbReference>